<comment type="caution">
    <text evidence="9">The sequence shown here is derived from an EMBL/GenBank/DDBJ whole genome shotgun (WGS) entry which is preliminary data.</text>
</comment>
<comment type="pathway">
    <text evidence="5">Amine and polyamine biosynthesis; spermidine biosynthesis; spermidine from putrescine: step 1/1.</text>
</comment>
<dbReference type="NCBIfam" id="NF002010">
    <property type="entry name" value="PRK00811.1"/>
    <property type="match status" value="1"/>
</dbReference>
<feature type="domain" description="PABS" evidence="8">
    <location>
        <begin position="4"/>
        <end position="241"/>
    </location>
</feature>
<dbReference type="GO" id="GO:0004766">
    <property type="term" value="F:spermidine synthase activity"/>
    <property type="evidence" value="ECO:0007669"/>
    <property type="project" value="UniProtKB-UniRule"/>
</dbReference>
<dbReference type="InterPro" id="IPR030374">
    <property type="entry name" value="PABS"/>
</dbReference>
<dbReference type="FunFam" id="3.40.50.150:FF:000088">
    <property type="entry name" value="Polyamine aminopropyltransferase"/>
    <property type="match status" value="1"/>
</dbReference>
<dbReference type="GO" id="GO:0008295">
    <property type="term" value="P:spermidine biosynthetic process"/>
    <property type="evidence" value="ECO:0007669"/>
    <property type="project" value="UniProtKB-UniRule"/>
</dbReference>
<dbReference type="OrthoDB" id="9793120at2"/>
<dbReference type="GO" id="GO:0010487">
    <property type="term" value="F:thermospermine synthase activity"/>
    <property type="evidence" value="ECO:0007669"/>
    <property type="project" value="UniProtKB-EC"/>
</dbReference>
<evidence type="ECO:0000259" key="8">
    <source>
        <dbReference type="PROSITE" id="PS51006"/>
    </source>
</evidence>
<dbReference type="Pfam" id="PF17284">
    <property type="entry name" value="Spermine_synt_N"/>
    <property type="match status" value="1"/>
</dbReference>
<dbReference type="InterPro" id="IPR037163">
    <property type="entry name" value="Spermidine_synt_N_sf"/>
</dbReference>
<reference evidence="9 10" key="1">
    <citation type="submission" date="2018-08" db="EMBL/GenBank/DDBJ databases">
        <title>Meiothermus terrae DSM 26712 genome sequencing project.</title>
        <authorList>
            <person name="Da Costa M.S."/>
            <person name="Albuquerque L."/>
            <person name="Raposo P."/>
            <person name="Froufe H.J.C."/>
            <person name="Barroso C.S."/>
            <person name="Egas C."/>
        </authorList>
    </citation>
    <scope>NUCLEOTIDE SEQUENCE [LARGE SCALE GENOMIC DNA]</scope>
    <source>
        <strain evidence="9 10">DSM 26712</strain>
    </source>
</reference>
<evidence type="ECO:0000313" key="10">
    <source>
        <dbReference type="Proteomes" id="UP000265715"/>
    </source>
</evidence>
<dbReference type="Pfam" id="PF01564">
    <property type="entry name" value="Spermine_synth"/>
    <property type="match status" value="1"/>
</dbReference>
<dbReference type="AlphaFoldDB" id="A0A399F0D6"/>
<feature type="binding site" evidence="5">
    <location>
        <position position="108"/>
    </location>
    <ligand>
        <name>S-methyl-5'-thioadenosine</name>
        <dbReference type="ChEBI" id="CHEBI:17509"/>
    </ligand>
</feature>
<keyword evidence="5" id="KW-0745">Spermidine biosynthesis</keyword>
<evidence type="ECO:0000256" key="5">
    <source>
        <dbReference type="HAMAP-Rule" id="MF_00198"/>
    </source>
</evidence>
<evidence type="ECO:0000256" key="3">
    <source>
        <dbReference type="ARBA" id="ARBA00023115"/>
    </source>
</evidence>
<gene>
    <name evidence="5 9" type="primary">speE</name>
    <name evidence="9" type="ORF">Mterra_00907</name>
</gene>
<evidence type="ECO:0000256" key="7">
    <source>
        <dbReference type="SAM" id="MobiDB-lite"/>
    </source>
</evidence>
<feature type="binding site" evidence="5">
    <location>
        <position position="88"/>
    </location>
    <ligand>
        <name>spermidine</name>
        <dbReference type="ChEBI" id="CHEBI:57834"/>
    </ligand>
</feature>
<dbReference type="HAMAP" id="MF_00198">
    <property type="entry name" value="Spermidine_synth"/>
    <property type="match status" value="1"/>
</dbReference>
<evidence type="ECO:0000313" key="9">
    <source>
        <dbReference type="EMBL" id="RIH88769.1"/>
    </source>
</evidence>
<dbReference type="EC" id="2.5.1.16" evidence="5"/>
<dbReference type="EMBL" id="QXDL01000024">
    <property type="protein sequence ID" value="RIH88769.1"/>
    <property type="molecule type" value="Genomic_DNA"/>
</dbReference>
<keyword evidence="10" id="KW-1185">Reference proteome</keyword>
<dbReference type="Gene3D" id="2.30.140.10">
    <property type="entry name" value="Spermidine synthase, tetramerisation domain"/>
    <property type="match status" value="1"/>
</dbReference>
<name>A0A399F0D6_9DEIN</name>
<comment type="subunit">
    <text evidence="5">Homodimer or homotetramer.</text>
</comment>
<dbReference type="PANTHER" id="PTHR43317">
    <property type="entry name" value="THERMOSPERMINE SYNTHASE ACAULIS5"/>
    <property type="match status" value="1"/>
</dbReference>
<comment type="catalytic activity">
    <reaction evidence="4">
        <text>S-adenosyl 3-(methylsulfanyl)propylamine + spermidine = thermospermine + S-methyl-5'-thioadenosine + H(+)</text>
        <dbReference type="Rhea" id="RHEA:30515"/>
        <dbReference type="ChEBI" id="CHEBI:15378"/>
        <dbReference type="ChEBI" id="CHEBI:17509"/>
        <dbReference type="ChEBI" id="CHEBI:57443"/>
        <dbReference type="ChEBI" id="CHEBI:57834"/>
        <dbReference type="ChEBI" id="CHEBI:59903"/>
        <dbReference type="EC" id="2.5.1.79"/>
    </reaction>
</comment>
<dbReference type="RefSeq" id="WP_119314101.1">
    <property type="nucleotide sequence ID" value="NZ_QXDL01000024.1"/>
</dbReference>
<feature type="binding site" evidence="5">
    <location>
        <begin position="140"/>
        <end position="141"/>
    </location>
    <ligand>
        <name>S-methyl-5'-thioadenosine</name>
        <dbReference type="ChEBI" id="CHEBI:17509"/>
    </ligand>
</feature>
<accession>A0A399F0D6</accession>
<comment type="caution">
    <text evidence="5">Lacks conserved residue(s) required for the propagation of feature annotation.</text>
</comment>
<comment type="catalytic activity">
    <reaction evidence="5">
        <text>S-adenosyl 3-(methylsulfanyl)propylamine + putrescine = S-methyl-5'-thioadenosine + spermidine + H(+)</text>
        <dbReference type="Rhea" id="RHEA:12721"/>
        <dbReference type="ChEBI" id="CHEBI:15378"/>
        <dbReference type="ChEBI" id="CHEBI:17509"/>
        <dbReference type="ChEBI" id="CHEBI:57443"/>
        <dbReference type="ChEBI" id="CHEBI:57834"/>
        <dbReference type="ChEBI" id="CHEBI:326268"/>
        <dbReference type="EC" id="2.5.1.16"/>
    </reaction>
</comment>
<evidence type="ECO:0000256" key="4">
    <source>
        <dbReference type="ARBA" id="ARBA00048874"/>
    </source>
</evidence>
<dbReference type="CDD" id="cd02440">
    <property type="entry name" value="AdoMet_MTases"/>
    <property type="match status" value="1"/>
</dbReference>
<feature type="active site" description="Proton acceptor" evidence="5 6">
    <location>
        <position position="158"/>
    </location>
</feature>
<dbReference type="NCBIfam" id="NF037959">
    <property type="entry name" value="MFS_SpdSyn"/>
    <property type="match status" value="1"/>
</dbReference>
<proteinExistence type="inferred from homology"/>
<comment type="function">
    <text evidence="5">Catalyzes the irreversible transfer of a propylamine group from the amino donor S-adenosylmethioninamine (decarboxy-AdoMet) to putrescine (1,4-diaminobutane) to yield spermidine.</text>
</comment>
<feature type="binding site" evidence="5">
    <location>
        <position position="168"/>
    </location>
    <ligand>
        <name>S-methyl-5'-thioadenosine</name>
        <dbReference type="ChEBI" id="CHEBI:17509"/>
    </ligand>
</feature>
<evidence type="ECO:0000256" key="6">
    <source>
        <dbReference type="PROSITE-ProRule" id="PRU00354"/>
    </source>
</evidence>
<dbReference type="SUPFAM" id="SSF53335">
    <property type="entry name" value="S-adenosyl-L-methionine-dependent methyltransferases"/>
    <property type="match status" value="1"/>
</dbReference>
<dbReference type="InterPro" id="IPR035246">
    <property type="entry name" value="Spermidine_synt_N"/>
</dbReference>
<feature type="binding site" evidence="5">
    <location>
        <position position="33"/>
    </location>
    <ligand>
        <name>S-methyl-5'-thioadenosine</name>
        <dbReference type="ChEBI" id="CHEBI:17509"/>
    </ligand>
</feature>
<dbReference type="InterPro" id="IPR029063">
    <property type="entry name" value="SAM-dependent_MTases_sf"/>
</dbReference>
<evidence type="ECO:0000256" key="2">
    <source>
        <dbReference type="ARBA" id="ARBA00022679"/>
    </source>
</evidence>
<dbReference type="Proteomes" id="UP000265715">
    <property type="component" value="Unassembled WGS sequence"/>
</dbReference>
<feature type="binding site" evidence="5">
    <location>
        <position position="64"/>
    </location>
    <ligand>
        <name>spermidine</name>
        <dbReference type="ChEBI" id="CHEBI:57834"/>
    </ligand>
</feature>
<feature type="region of interest" description="Disordered" evidence="7">
    <location>
        <begin position="306"/>
        <end position="325"/>
    </location>
</feature>
<comment type="similarity">
    <text evidence="1 5">Belongs to the spermidine/spermine synthase family.</text>
</comment>
<keyword evidence="3 5" id="KW-0620">Polyamine biosynthesis</keyword>
<dbReference type="InterPro" id="IPR001045">
    <property type="entry name" value="Spermi_synthase"/>
</dbReference>
<dbReference type="PANTHER" id="PTHR43317:SF1">
    <property type="entry name" value="THERMOSPERMINE SYNTHASE ACAULIS5"/>
    <property type="match status" value="1"/>
</dbReference>
<protein>
    <recommendedName>
        <fullName evidence="5">Polyamine aminopropyltransferase</fullName>
    </recommendedName>
    <alternativeName>
        <fullName evidence="5">Putrescine aminopropyltransferase</fullName>
        <shortName evidence="5">PAPT</shortName>
    </alternativeName>
    <alternativeName>
        <fullName evidence="5">Spermidine synthase</fullName>
        <shortName evidence="5">SPDS</shortName>
        <shortName evidence="5">SPDSY</shortName>
        <ecNumber evidence="5">2.5.1.16</ecNumber>
    </alternativeName>
</protein>
<dbReference type="Gene3D" id="3.40.50.150">
    <property type="entry name" value="Vaccinia Virus protein VP39"/>
    <property type="match status" value="1"/>
</dbReference>
<sequence>MEYGMYFLEQVTPYEAISRRMEKVLASGRTRFQDYFIFQTQAFGKVLVLDKDVQSAERDEYVYHETLVHPAMLAHPAPESVFIVGGGEGATLREVLRHPTVKRAVMCDIDDQLVEMARELLPEWHQGAFDDPRAQVITEDARGWLESHPETYDVIIVDLNDPVGEDNPARLLFTVEFYELLKRRLNPGGVMAMQAGMILLTHHKVHPVIHRTVREVFRYTRSYRNYIPEFFLNFGFILASDGVDPVAFSEGTLEARILERGLNLRHLTAPFIEAMFVLPKDLQEAIQAERMVSTDALPMYFTDEGEARQAPYRPQGAGQVSPGSE</sequence>
<dbReference type="PROSITE" id="PS51006">
    <property type="entry name" value="PABS_2"/>
    <property type="match status" value="1"/>
</dbReference>
<keyword evidence="2 5" id="KW-0808">Transferase</keyword>
<dbReference type="UniPathway" id="UPA00248">
    <property type="reaction ID" value="UER00314"/>
</dbReference>
<organism evidence="9 10">
    <name type="scientific">Calidithermus terrae</name>
    <dbReference type="NCBI Taxonomy" id="1408545"/>
    <lineage>
        <taxon>Bacteria</taxon>
        <taxon>Thermotogati</taxon>
        <taxon>Deinococcota</taxon>
        <taxon>Deinococci</taxon>
        <taxon>Thermales</taxon>
        <taxon>Thermaceae</taxon>
        <taxon>Calidithermus</taxon>
    </lineage>
</organism>
<evidence type="ECO:0000256" key="1">
    <source>
        <dbReference type="ARBA" id="ARBA00007867"/>
    </source>
</evidence>